<evidence type="ECO:0000313" key="2">
    <source>
        <dbReference type="EMBL" id="KUG02813.1"/>
    </source>
</evidence>
<name>A0A0W8E2Z2_9ZZZZ</name>
<feature type="transmembrane region" description="Helical" evidence="1">
    <location>
        <begin position="133"/>
        <end position="155"/>
    </location>
</feature>
<sequence>MSTKKLALIAILVAQATILHYLEGLLPNPIPIPGVKLGLANIITLLALIIFDFKTALNIVVLRTILGSLLNGTLFGVGFFLSFSGAIAATCVMILLLRVLPVLSVIGVSIAGAIAHSIGQLLMAALIISQPGIFYYLPVMLLFSIPSGIITGLLLKELLKFMRSTNRFDQLIGNKLNKV</sequence>
<gene>
    <name evidence="2" type="ORF">ASZ90_019807</name>
</gene>
<feature type="transmembrane region" description="Helical" evidence="1">
    <location>
        <begin position="40"/>
        <end position="62"/>
    </location>
</feature>
<feature type="transmembrane region" description="Helical" evidence="1">
    <location>
        <begin position="74"/>
        <end position="96"/>
    </location>
</feature>
<dbReference type="EC" id="2.5.1.30" evidence="2"/>
<keyword evidence="2" id="KW-0808">Transferase</keyword>
<accession>A0A0W8E2Z2</accession>
<feature type="transmembrane region" description="Helical" evidence="1">
    <location>
        <begin position="102"/>
        <end position="126"/>
    </location>
</feature>
<keyword evidence="1" id="KW-1133">Transmembrane helix</keyword>
<dbReference type="GO" id="GO:0000010">
    <property type="term" value="F:heptaprenyl diphosphate synthase activity"/>
    <property type="evidence" value="ECO:0007669"/>
    <property type="project" value="UniProtKB-EC"/>
</dbReference>
<dbReference type="AlphaFoldDB" id="A0A0W8E2Z2"/>
<organism evidence="2">
    <name type="scientific">hydrocarbon metagenome</name>
    <dbReference type="NCBI Taxonomy" id="938273"/>
    <lineage>
        <taxon>unclassified sequences</taxon>
        <taxon>metagenomes</taxon>
        <taxon>ecological metagenomes</taxon>
    </lineage>
</organism>
<dbReference type="InterPro" id="IPR014535">
    <property type="entry name" value="Hpre_diP_synt_I"/>
</dbReference>
<proteinExistence type="predicted"/>
<comment type="caution">
    <text evidence="2">The sequence shown here is derived from an EMBL/GenBank/DDBJ whole genome shotgun (WGS) entry which is preliminary data.</text>
</comment>
<keyword evidence="1" id="KW-0472">Membrane</keyword>
<keyword evidence="1" id="KW-0812">Transmembrane</keyword>
<dbReference type="EMBL" id="LNQE01001908">
    <property type="protein sequence ID" value="KUG02813.1"/>
    <property type="molecule type" value="Genomic_DNA"/>
</dbReference>
<dbReference type="InterPro" id="IPR010898">
    <property type="entry name" value="Hpre_diP_synth_I"/>
</dbReference>
<protein>
    <submittedName>
        <fullName evidence="2">Heptaprenyl diphosphate synthase component i</fullName>
        <ecNumber evidence="2">2.5.1.30</ecNumber>
    </submittedName>
</protein>
<reference evidence="2" key="1">
    <citation type="journal article" date="2015" name="Proc. Natl. Acad. Sci. U.S.A.">
        <title>Networks of energetic and metabolic interactions define dynamics in microbial communities.</title>
        <authorList>
            <person name="Embree M."/>
            <person name="Liu J.K."/>
            <person name="Al-Bassam M.M."/>
            <person name="Zengler K."/>
        </authorList>
    </citation>
    <scope>NUCLEOTIDE SEQUENCE</scope>
</reference>
<dbReference type="Pfam" id="PF07456">
    <property type="entry name" value="Hpre_diP_synt_I"/>
    <property type="match status" value="1"/>
</dbReference>
<dbReference type="PIRSF" id="PIRSF027391">
    <property type="entry name" value="Hpre_diP_synt_I"/>
    <property type="match status" value="1"/>
</dbReference>
<evidence type="ECO:0000256" key="1">
    <source>
        <dbReference type="SAM" id="Phobius"/>
    </source>
</evidence>
<dbReference type="Gene3D" id="1.10.1760.20">
    <property type="match status" value="1"/>
</dbReference>